<dbReference type="Proteomes" id="UP000320244">
    <property type="component" value="Unassembled WGS sequence"/>
</dbReference>
<protein>
    <submittedName>
        <fullName evidence="2">CoA-binding protein</fullName>
    </submittedName>
</protein>
<dbReference type="Pfam" id="PF13380">
    <property type="entry name" value="CoA_binding_2"/>
    <property type="match status" value="1"/>
</dbReference>
<proteinExistence type="predicted"/>
<dbReference type="RefSeq" id="WP_146316259.1">
    <property type="nucleotide sequence ID" value="NZ_VCQV01000008.1"/>
</dbReference>
<dbReference type="InterPro" id="IPR016102">
    <property type="entry name" value="Succinyl-CoA_synth-like"/>
</dbReference>
<dbReference type="PANTHER" id="PTHR42793">
    <property type="entry name" value="COA BINDING DOMAIN CONTAINING PROTEIN"/>
    <property type="match status" value="1"/>
</dbReference>
<dbReference type="Pfam" id="PF13607">
    <property type="entry name" value="Succ_CoA_lig"/>
    <property type="match status" value="1"/>
</dbReference>
<dbReference type="EMBL" id="VCQV01000008">
    <property type="protein sequence ID" value="TWP37017.1"/>
    <property type="molecule type" value="Genomic_DNA"/>
</dbReference>
<dbReference type="OrthoDB" id="190266at2"/>
<dbReference type="Gene3D" id="3.30.470.20">
    <property type="entry name" value="ATP-grasp fold, B domain"/>
    <property type="match status" value="1"/>
</dbReference>
<dbReference type="InterPro" id="IPR036291">
    <property type="entry name" value="NAD(P)-bd_dom_sf"/>
</dbReference>
<accession>A0A563E3B7</accession>
<sequence length="708" mass="74491">MPSSGLPPSLDLHAFTAPSSVAVVGASNNPAKWGYWLAAGALDGDDQRTVHLVNRSGGTVLGRRCFADLASLPEPPELVALCVPAQQVRAVVEDGLARGVRGFLGVTAGIPDEQNLADRIRDGGARLLGANSLGLYDADSNLRLAWGTFTPGPLAIVTQSGQLGSELAILCERSGVGISRFFSVGNQSDVRAIELLEGLVAHPSTRAVALYLEGFPDGEALFEVLRRLRAAGKPTLLLTVGASGASVRLARSHTGSLTSPLDLVDAACRAAGVLRVQTPRELVSVARGFLAVRTRTGRRVAIVGDSGGQCGIAADLASTEGLLVPELDERTSARLQSALPRGAARHNPVDLAGAGEADLTAYARVIDHVLNDPGIDATVVTGYFGRYGEDTPARLDDELQVAKRMATIARTHDKTVVVHSMSARSSVVNSLWCQGVPTVDSIQDAVNLVRGLASLSLEPPPAHHAQTLPGAGRLQPGYWAARALLRAAGVTLPAAHRVRSADDAREAARVLTAPFVLKAGWIDHKSEVEAVQLDLADGQSLAAAFERMRARLGDGDYVVEEQDTRPGCVEMLVGARRDPDLGSVVVVGRGGTESELWHDVAIERAPVSGRTAATMIGRLECAPLLAGWRHRPSLDGAALADLVVAISQLVVAHPRIAEVELNPVRVGVRGAVAVDALVIPTRDPPDAEACDTVDHTHHIVPRPKETTR</sequence>
<evidence type="ECO:0000259" key="1">
    <source>
        <dbReference type="SMART" id="SM00881"/>
    </source>
</evidence>
<evidence type="ECO:0000313" key="3">
    <source>
        <dbReference type="Proteomes" id="UP000320244"/>
    </source>
</evidence>
<dbReference type="GO" id="GO:0005524">
    <property type="term" value="F:ATP binding"/>
    <property type="evidence" value="ECO:0007669"/>
    <property type="project" value="InterPro"/>
</dbReference>
<dbReference type="SMART" id="SM00881">
    <property type="entry name" value="CoA_binding"/>
    <property type="match status" value="1"/>
</dbReference>
<keyword evidence="3" id="KW-1185">Reference proteome</keyword>
<dbReference type="SUPFAM" id="SSF52210">
    <property type="entry name" value="Succinyl-CoA synthetase domains"/>
    <property type="match status" value="2"/>
</dbReference>
<dbReference type="Gene3D" id="3.30.1490.20">
    <property type="entry name" value="ATP-grasp fold, A domain"/>
    <property type="match status" value="1"/>
</dbReference>
<dbReference type="Gene3D" id="3.40.50.261">
    <property type="entry name" value="Succinyl-CoA synthetase domains"/>
    <property type="match status" value="2"/>
</dbReference>
<dbReference type="SUPFAM" id="SSF56059">
    <property type="entry name" value="Glutathione synthetase ATP-binding domain-like"/>
    <property type="match status" value="1"/>
</dbReference>
<dbReference type="AlphaFoldDB" id="A0A563E3B7"/>
<dbReference type="InterPro" id="IPR013815">
    <property type="entry name" value="ATP_grasp_subdomain_1"/>
</dbReference>
<reference evidence="2 3" key="1">
    <citation type="submission" date="2019-05" db="EMBL/GenBank/DDBJ databases">
        <authorList>
            <person name="Lee S.D."/>
        </authorList>
    </citation>
    <scope>NUCLEOTIDE SEQUENCE [LARGE SCALE GENOMIC DNA]</scope>
    <source>
        <strain evidence="2 3">C5-26</strain>
    </source>
</reference>
<gene>
    <name evidence="2" type="ORF">FGL98_08160</name>
</gene>
<dbReference type="InterPro" id="IPR003781">
    <property type="entry name" value="CoA-bd"/>
</dbReference>
<name>A0A563E3B7_9MICO</name>
<dbReference type="InterPro" id="IPR032875">
    <property type="entry name" value="Succ_CoA_lig_flav_dom"/>
</dbReference>
<dbReference type="SUPFAM" id="SSF51735">
    <property type="entry name" value="NAD(P)-binding Rossmann-fold domains"/>
    <property type="match status" value="1"/>
</dbReference>
<dbReference type="PANTHER" id="PTHR42793:SF1">
    <property type="entry name" value="PEPTIDYL-LYSINE N-ACETYLTRANSFERASE PATZ"/>
    <property type="match status" value="1"/>
</dbReference>
<dbReference type="Pfam" id="PF13549">
    <property type="entry name" value="ATP-grasp_5"/>
    <property type="match status" value="1"/>
</dbReference>
<dbReference type="Gene3D" id="3.40.50.720">
    <property type="entry name" value="NAD(P)-binding Rossmann-like Domain"/>
    <property type="match status" value="1"/>
</dbReference>
<evidence type="ECO:0000313" key="2">
    <source>
        <dbReference type="EMBL" id="TWP37017.1"/>
    </source>
</evidence>
<organism evidence="2 3">
    <name type="scientific">Leekyejoonella antrihumi</name>
    <dbReference type="NCBI Taxonomy" id="1660198"/>
    <lineage>
        <taxon>Bacteria</taxon>
        <taxon>Bacillati</taxon>
        <taxon>Actinomycetota</taxon>
        <taxon>Actinomycetes</taxon>
        <taxon>Micrococcales</taxon>
        <taxon>Dermacoccaceae</taxon>
        <taxon>Leekyejoonella</taxon>
    </lineage>
</organism>
<feature type="domain" description="CoA-binding" evidence="1">
    <location>
        <begin position="15"/>
        <end position="110"/>
    </location>
</feature>
<comment type="caution">
    <text evidence="2">The sequence shown here is derived from an EMBL/GenBank/DDBJ whole genome shotgun (WGS) entry which is preliminary data.</text>
</comment>
<reference evidence="2 3" key="2">
    <citation type="submission" date="2019-08" db="EMBL/GenBank/DDBJ databases">
        <title>Jejuicoccus antrihumi gen. nov., sp. nov., a new member of the family Dermacoccaceae isolated from a cave.</title>
        <authorList>
            <person name="Schumann P."/>
            <person name="Kim I.S."/>
        </authorList>
    </citation>
    <scope>NUCLEOTIDE SEQUENCE [LARGE SCALE GENOMIC DNA]</scope>
    <source>
        <strain evidence="2 3">C5-26</strain>
    </source>
</reference>